<protein>
    <submittedName>
        <fullName evidence="1">Uncharacterized protein</fullName>
    </submittedName>
</protein>
<accession>A0AAV6QYE4</accession>
<dbReference type="EMBL" id="JAGKHQ010000015">
    <property type="protein sequence ID" value="KAG7497082.1"/>
    <property type="molecule type" value="Genomic_DNA"/>
</dbReference>
<name>A0AAV6QYE4_SOLSE</name>
<gene>
    <name evidence="1" type="ORF">JOB18_031426</name>
</gene>
<evidence type="ECO:0000313" key="2">
    <source>
        <dbReference type="Proteomes" id="UP000693946"/>
    </source>
</evidence>
<reference evidence="1 2" key="1">
    <citation type="journal article" date="2021" name="Sci. Rep.">
        <title>Chromosome anchoring in Senegalese sole (Solea senegalensis) reveals sex-associated markers and genome rearrangements in flatfish.</title>
        <authorList>
            <person name="Guerrero-Cozar I."/>
            <person name="Gomez-Garrido J."/>
            <person name="Berbel C."/>
            <person name="Martinez-Blanch J.F."/>
            <person name="Alioto T."/>
            <person name="Claros M.G."/>
            <person name="Gagnaire P.A."/>
            <person name="Manchado M."/>
        </authorList>
    </citation>
    <scope>NUCLEOTIDE SEQUENCE [LARGE SCALE GENOMIC DNA]</scope>
    <source>
        <strain evidence="1">Sse05_10M</strain>
    </source>
</reference>
<sequence>MTLDVEVMTGCRRRSHDAGCTKSMSDEEVMTRMRIHDASHDEVMRCHRMREVMTLMRRGCEVMIEVMTRCRNAHECPAKCEEVMRCREEVMTRCHSMFMNETVPYVEAPMGQMCHHALQPRKS</sequence>
<comment type="caution">
    <text evidence="1">The sequence shown here is derived from an EMBL/GenBank/DDBJ whole genome shotgun (WGS) entry which is preliminary data.</text>
</comment>
<keyword evidence="2" id="KW-1185">Reference proteome</keyword>
<dbReference type="AlphaFoldDB" id="A0AAV6QYE4"/>
<dbReference type="Proteomes" id="UP000693946">
    <property type="component" value="Linkage Group LG3"/>
</dbReference>
<proteinExistence type="predicted"/>
<evidence type="ECO:0000313" key="1">
    <source>
        <dbReference type="EMBL" id="KAG7497082.1"/>
    </source>
</evidence>
<organism evidence="1 2">
    <name type="scientific">Solea senegalensis</name>
    <name type="common">Senegalese sole</name>
    <dbReference type="NCBI Taxonomy" id="28829"/>
    <lineage>
        <taxon>Eukaryota</taxon>
        <taxon>Metazoa</taxon>
        <taxon>Chordata</taxon>
        <taxon>Craniata</taxon>
        <taxon>Vertebrata</taxon>
        <taxon>Euteleostomi</taxon>
        <taxon>Actinopterygii</taxon>
        <taxon>Neopterygii</taxon>
        <taxon>Teleostei</taxon>
        <taxon>Neoteleostei</taxon>
        <taxon>Acanthomorphata</taxon>
        <taxon>Carangaria</taxon>
        <taxon>Pleuronectiformes</taxon>
        <taxon>Pleuronectoidei</taxon>
        <taxon>Soleidae</taxon>
        <taxon>Solea</taxon>
    </lineage>
</organism>